<sequence length="86" mass="9241">MKKIVPDPPQRNPFYASIHPDLFPPDALAHACELLRGVSSTLEAHCRVHTGEPGTPIVANAAHCTDTALALIEHVFDCCNGEGVVR</sequence>
<dbReference type="RefSeq" id="WP_119137584.1">
    <property type="nucleotide sequence ID" value="NZ_UNOZ01000002.1"/>
</dbReference>
<name>A0A383RP63_9PSED</name>
<reference evidence="2" key="1">
    <citation type="submission" date="2018-08" db="EMBL/GenBank/DDBJ databases">
        <authorList>
            <person name="Blom J."/>
        </authorList>
    </citation>
    <scope>NUCLEOTIDE SEQUENCE [LARGE SCALE GENOMIC DNA]</scope>
    <source>
        <strain evidence="2">CCOS 865</strain>
    </source>
</reference>
<accession>A0A383RP63</accession>
<dbReference type="AlphaFoldDB" id="A0A383RP63"/>
<keyword evidence="2" id="KW-1185">Reference proteome</keyword>
<dbReference type="OrthoDB" id="7019316at2"/>
<proteinExistence type="predicted"/>
<evidence type="ECO:0000313" key="2">
    <source>
        <dbReference type="Proteomes" id="UP000263595"/>
    </source>
</evidence>
<protein>
    <recommendedName>
        <fullName evidence="3">DUF3077 domain-containing protein</fullName>
    </recommendedName>
</protein>
<organism evidence="1 2">
    <name type="scientific">Pseudomonas reidholzensis</name>
    <dbReference type="NCBI Taxonomy" id="1785162"/>
    <lineage>
        <taxon>Bacteria</taxon>
        <taxon>Pseudomonadati</taxon>
        <taxon>Pseudomonadota</taxon>
        <taxon>Gammaproteobacteria</taxon>
        <taxon>Pseudomonadales</taxon>
        <taxon>Pseudomonadaceae</taxon>
        <taxon>Pseudomonas</taxon>
    </lineage>
</organism>
<evidence type="ECO:0000313" key="1">
    <source>
        <dbReference type="EMBL" id="SYX88261.1"/>
    </source>
</evidence>
<dbReference type="Proteomes" id="UP000263595">
    <property type="component" value="Unassembled WGS sequence"/>
</dbReference>
<dbReference type="EMBL" id="UNOZ01000002">
    <property type="protein sequence ID" value="SYX88261.1"/>
    <property type="molecule type" value="Genomic_DNA"/>
</dbReference>
<gene>
    <name evidence="1" type="ORF">CCOS865_00485</name>
</gene>
<evidence type="ECO:0008006" key="3">
    <source>
        <dbReference type="Google" id="ProtNLM"/>
    </source>
</evidence>